<comment type="similarity">
    <text evidence="3">Belongs to the SmpB family.</text>
</comment>
<evidence type="ECO:0000256" key="1">
    <source>
        <dbReference type="ARBA" id="ARBA00022490"/>
    </source>
</evidence>
<evidence type="ECO:0000313" key="5">
    <source>
        <dbReference type="EMBL" id="PUD98953.1"/>
    </source>
</evidence>
<dbReference type="PANTHER" id="PTHR30308:SF2">
    <property type="entry name" value="SSRA-BINDING PROTEIN"/>
    <property type="match status" value="1"/>
</dbReference>
<dbReference type="CDD" id="cd09294">
    <property type="entry name" value="SmpB"/>
    <property type="match status" value="1"/>
</dbReference>
<dbReference type="InterPro" id="IPR020081">
    <property type="entry name" value="SsrA-bd_prot_CS"/>
</dbReference>
<proteinExistence type="inferred from homology"/>
<keyword evidence="1 3" id="KW-0963">Cytoplasm</keyword>
<dbReference type="GO" id="GO:0003723">
    <property type="term" value="F:RNA binding"/>
    <property type="evidence" value="ECO:0007669"/>
    <property type="project" value="UniProtKB-UniRule"/>
</dbReference>
<reference evidence="5 6" key="1">
    <citation type="submission" date="2018-01" db="EMBL/GenBank/DDBJ databases">
        <title>Novel co-symbiosis in the lucinid bivalve Phacoides pectinatus.</title>
        <authorList>
            <person name="Lim S.J."/>
            <person name="Davis B.G."/>
            <person name="Gill D.E."/>
            <person name="Engel A.S."/>
            <person name="Anderson L.C."/>
            <person name="Campbell B.J."/>
        </authorList>
    </citation>
    <scope>NUCLEOTIDE SEQUENCE [LARGE SCALE GENOMIC DNA]</scope>
    <source>
        <strain evidence="5">N3_P5</strain>
    </source>
</reference>
<dbReference type="AlphaFoldDB" id="A0A657PX63"/>
<comment type="caution">
    <text evidence="5">The sequence shown here is derived from an EMBL/GenBank/DDBJ whole genome shotgun (WGS) entry which is preliminary data.</text>
</comment>
<dbReference type="HAMAP" id="MF_00023">
    <property type="entry name" value="SmpB"/>
    <property type="match status" value="1"/>
</dbReference>
<evidence type="ECO:0000256" key="3">
    <source>
        <dbReference type="HAMAP-Rule" id="MF_00023"/>
    </source>
</evidence>
<dbReference type="GO" id="GO:0070929">
    <property type="term" value="P:trans-translation"/>
    <property type="evidence" value="ECO:0007669"/>
    <property type="project" value="UniProtKB-UniRule"/>
</dbReference>
<dbReference type="GO" id="GO:0070930">
    <property type="term" value="P:trans-translation-dependent protein tagging"/>
    <property type="evidence" value="ECO:0007669"/>
    <property type="project" value="TreeGrafter"/>
</dbReference>
<protein>
    <recommendedName>
        <fullName evidence="3">SsrA-binding protein</fullName>
    </recommendedName>
    <alternativeName>
        <fullName evidence="3">Small protein B</fullName>
    </alternativeName>
</protein>
<dbReference type="NCBIfam" id="TIGR00086">
    <property type="entry name" value="smpB"/>
    <property type="match status" value="1"/>
</dbReference>
<evidence type="ECO:0000256" key="4">
    <source>
        <dbReference type="SAM" id="MobiDB-lite"/>
    </source>
</evidence>
<dbReference type="PANTHER" id="PTHR30308">
    <property type="entry name" value="TMRNA-BINDING COMPONENT OF TRANS-TRANSLATION TAGGING COMPLEX"/>
    <property type="match status" value="1"/>
</dbReference>
<dbReference type="Pfam" id="PF01668">
    <property type="entry name" value="SmpB"/>
    <property type="match status" value="1"/>
</dbReference>
<organism evidence="5 6">
    <name type="scientific">Candidatus Sedimenticola endophacoides</name>
    <dbReference type="NCBI Taxonomy" id="2548426"/>
    <lineage>
        <taxon>Bacteria</taxon>
        <taxon>Pseudomonadati</taxon>
        <taxon>Pseudomonadota</taxon>
        <taxon>Gammaproteobacteria</taxon>
        <taxon>Chromatiales</taxon>
        <taxon>Sedimenticolaceae</taxon>
        <taxon>Sedimenticola</taxon>
    </lineage>
</organism>
<dbReference type="NCBIfam" id="NF003843">
    <property type="entry name" value="PRK05422.1"/>
    <property type="match status" value="1"/>
</dbReference>
<comment type="subcellular location">
    <subcellularLocation>
        <location evidence="3">Cytoplasm</location>
    </subcellularLocation>
    <text evidence="3">The tmRNA-SmpB complex associates with stalled 70S ribosomes.</text>
</comment>
<dbReference type="Proteomes" id="UP000250928">
    <property type="component" value="Unassembled WGS sequence"/>
</dbReference>
<gene>
    <name evidence="3 5" type="primary">smpB</name>
    <name evidence="5" type="ORF">C3L24_11790</name>
</gene>
<dbReference type="InterPro" id="IPR000037">
    <property type="entry name" value="SsrA-bd_prot"/>
</dbReference>
<keyword evidence="2 3" id="KW-0694">RNA-binding</keyword>
<accession>A0A657PX63</accession>
<comment type="function">
    <text evidence="3">Required for rescue of stalled ribosomes mediated by trans-translation. Binds to transfer-messenger RNA (tmRNA), required for stable association of tmRNA with ribosomes. tmRNA and SmpB together mimic tRNA shape, replacing the anticodon stem-loop with SmpB. tmRNA is encoded by the ssrA gene; the 2 termini fold to resemble tRNA(Ala) and it encodes a 'tag peptide', a short internal open reading frame. During trans-translation Ala-aminoacylated tmRNA acts like a tRNA, entering the A-site of stalled ribosomes, displacing the stalled mRNA. The ribosome then switches to translate the ORF on the tmRNA; the nascent peptide is terminated with the 'tag peptide' encoded by the tmRNA and targeted for degradation. The ribosome is freed to recommence translation, which seems to be the essential function of trans-translation.</text>
</comment>
<dbReference type="GO" id="GO:0005829">
    <property type="term" value="C:cytosol"/>
    <property type="evidence" value="ECO:0007669"/>
    <property type="project" value="TreeGrafter"/>
</dbReference>
<feature type="region of interest" description="Disordered" evidence="4">
    <location>
        <begin position="142"/>
        <end position="161"/>
    </location>
</feature>
<evidence type="ECO:0000313" key="6">
    <source>
        <dbReference type="Proteomes" id="UP000250928"/>
    </source>
</evidence>
<dbReference type="SUPFAM" id="SSF74982">
    <property type="entry name" value="Small protein B (SmpB)"/>
    <property type="match status" value="1"/>
</dbReference>
<dbReference type="InterPro" id="IPR023620">
    <property type="entry name" value="SmpB"/>
</dbReference>
<evidence type="ECO:0000256" key="2">
    <source>
        <dbReference type="ARBA" id="ARBA00022884"/>
    </source>
</evidence>
<sequence>MAKKGKKQPPRGGGATIALNKAARHEYFIEERFEAGVSLQGWEVKSLREGRINLTESYVFIKEGEAFLSGVHITPLKTASTHIDPHPTRVRKLLLHRYELNKLIGQVERKGYTLVATAMYWKNGRAKLEVGLAKGKKLHDKRATEKDRDWNRDKQRLLKSH</sequence>
<name>A0A657PX63_9GAMM</name>
<dbReference type="PROSITE" id="PS01317">
    <property type="entry name" value="SSRP"/>
    <property type="match status" value="1"/>
</dbReference>
<dbReference type="Gene3D" id="2.40.280.10">
    <property type="match status" value="1"/>
</dbReference>
<dbReference type="EMBL" id="PQCO01000279">
    <property type="protein sequence ID" value="PUD98953.1"/>
    <property type="molecule type" value="Genomic_DNA"/>
</dbReference>